<evidence type="ECO:0000256" key="5">
    <source>
        <dbReference type="ARBA" id="ARBA00023180"/>
    </source>
</evidence>
<dbReference type="Proteomes" id="UP001153954">
    <property type="component" value="Unassembled WGS sequence"/>
</dbReference>
<proteinExistence type="inferred from homology"/>
<protein>
    <recommendedName>
        <fullName evidence="6">Carboxylic ester hydrolase</fullName>
        <ecNumber evidence="6">3.1.1.-</ecNumber>
    </recommendedName>
</protein>
<reference evidence="8" key="1">
    <citation type="submission" date="2022-03" db="EMBL/GenBank/DDBJ databases">
        <authorList>
            <person name="Tunstrom K."/>
        </authorList>
    </citation>
    <scope>NUCLEOTIDE SEQUENCE</scope>
</reference>
<evidence type="ECO:0000313" key="9">
    <source>
        <dbReference type="Proteomes" id="UP001153954"/>
    </source>
</evidence>
<dbReference type="InterPro" id="IPR002018">
    <property type="entry name" value="CarbesteraseB"/>
</dbReference>
<dbReference type="GO" id="GO:0052689">
    <property type="term" value="F:carboxylic ester hydrolase activity"/>
    <property type="evidence" value="ECO:0007669"/>
    <property type="project" value="UniProtKB-KW"/>
</dbReference>
<dbReference type="InterPro" id="IPR019819">
    <property type="entry name" value="Carboxylesterase_B_CS"/>
</dbReference>
<dbReference type="SUPFAM" id="SSF53474">
    <property type="entry name" value="alpha/beta-Hydrolases"/>
    <property type="match status" value="1"/>
</dbReference>
<dbReference type="EMBL" id="CAKOGL010000003">
    <property type="protein sequence ID" value="CAH2084438.1"/>
    <property type="molecule type" value="Genomic_DNA"/>
</dbReference>
<keyword evidence="3 6" id="KW-0378">Hydrolase</keyword>
<feature type="signal peptide" evidence="6">
    <location>
        <begin position="1"/>
        <end position="19"/>
    </location>
</feature>
<feature type="chain" id="PRO_5043112648" description="Carboxylic ester hydrolase" evidence="6">
    <location>
        <begin position="20"/>
        <end position="549"/>
    </location>
</feature>
<dbReference type="PROSITE" id="PS00122">
    <property type="entry name" value="CARBOXYLESTERASE_B_1"/>
    <property type="match status" value="1"/>
</dbReference>
<keyword evidence="6" id="KW-0732">Signal</keyword>
<evidence type="ECO:0000259" key="7">
    <source>
        <dbReference type="Pfam" id="PF00135"/>
    </source>
</evidence>
<sequence length="549" mass="62279">MDLCYLLTLLISKFVQVEISDGVLEGQIVENPYGCPFFSFKGIPYAEPPIGDLRFKAPQPIRPWQGIRPAISHGSRCYQYNISSPEGAPLGSEDCLFLNVYSPNIQPDKPIPVMVFIHGGAFVVGGGDDLGPEYLIRKDVVIVTLHYRLEILGFLSLDTEDIPGNAGMKDQVAALRWVKKNIKHFGGDPDNITIFGESAGAGSVSFHLVSPMSKGLFKRAITQSGTITGWLPHTIGARTRALLLARELGCNSTDDKELYQFFKTQPVENLVRSTIPITYYQDQKEAIRVYYGIVNETQFGDNERFFYGHSFEVLRNGIHEGVDVMNGYTADEGALYFALGTDANKVFEQANHFLEFFVPEAMAINLPLKTQMEIGERFKEFYMKSKIASKESLDYLLKYFNFELFVYGAMTQEKIIAKNNKNRSYLYKFTCVSELNLFTINSGLAELFDYRPLVAHSDDLGYLFPNMDVDMNSNTFKMIEQVTTLWTNFAKYGDPTPDDSLGVKWLPYTIENQDYLDIGENLVPGTYPEKEDAEFWEKMFEEYLPRYLP</sequence>
<dbReference type="AlphaFoldDB" id="A0AAU9TEA7"/>
<comment type="similarity">
    <text evidence="1 6">Belongs to the type-B carboxylesterase/lipase family.</text>
</comment>
<dbReference type="Gene3D" id="3.40.50.1820">
    <property type="entry name" value="alpha/beta hydrolase"/>
    <property type="match status" value="1"/>
</dbReference>
<dbReference type="PANTHER" id="PTHR43142:SF1">
    <property type="entry name" value="CARBOXYLIC ESTER HYDROLASE"/>
    <property type="match status" value="1"/>
</dbReference>
<keyword evidence="2" id="KW-0719">Serine esterase</keyword>
<keyword evidence="4" id="KW-1015">Disulfide bond</keyword>
<organism evidence="8 9">
    <name type="scientific">Euphydryas editha</name>
    <name type="common">Edith's checkerspot</name>
    <dbReference type="NCBI Taxonomy" id="104508"/>
    <lineage>
        <taxon>Eukaryota</taxon>
        <taxon>Metazoa</taxon>
        <taxon>Ecdysozoa</taxon>
        <taxon>Arthropoda</taxon>
        <taxon>Hexapoda</taxon>
        <taxon>Insecta</taxon>
        <taxon>Pterygota</taxon>
        <taxon>Neoptera</taxon>
        <taxon>Endopterygota</taxon>
        <taxon>Lepidoptera</taxon>
        <taxon>Glossata</taxon>
        <taxon>Ditrysia</taxon>
        <taxon>Papilionoidea</taxon>
        <taxon>Nymphalidae</taxon>
        <taxon>Nymphalinae</taxon>
        <taxon>Euphydryas</taxon>
    </lineage>
</organism>
<evidence type="ECO:0000313" key="8">
    <source>
        <dbReference type="EMBL" id="CAH2084438.1"/>
    </source>
</evidence>
<evidence type="ECO:0000256" key="3">
    <source>
        <dbReference type="ARBA" id="ARBA00022801"/>
    </source>
</evidence>
<dbReference type="PANTHER" id="PTHR43142">
    <property type="entry name" value="CARBOXYLIC ESTER HYDROLASE"/>
    <property type="match status" value="1"/>
</dbReference>
<evidence type="ECO:0000256" key="4">
    <source>
        <dbReference type="ARBA" id="ARBA00023157"/>
    </source>
</evidence>
<evidence type="ECO:0000256" key="1">
    <source>
        <dbReference type="ARBA" id="ARBA00005964"/>
    </source>
</evidence>
<dbReference type="Pfam" id="PF00135">
    <property type="entry name" value="COesterase"/>
    <property type="match status" value="1"/>
</dbReference>
<dbReference type="PROSITE" id="PS00941">
    <property type="entry name" value="CARBOXYLESTERASE_B_2"/>
    <property type="match status" value="1"/>
</dbReference>
<keyword evidence="9" id="KW-1185">Reference proteome</keyword>
<name>A0AAU9TEA7_EUPED</name>
<gene>
    <name evidence="8" type="ORF">EEDITHA_LOCUS1002</name>
</gene>
<dbReference type="EC" id="3.1.1.-" evidence="6"/>
<dbReference type="InterPro" id="IPR029058">
    <property type="entry name" value="AB_hydrolase_fold"/>
</dbReference>
<keyword evidence="5" id="KW-0325">Glycoprotein</keyword>
<feature type="domain" description="Carboxylesterase type B" evidence="7">
    <location>
        <begin position="16"/>
        <end position="536"/>
    </location>
</feature>
<accession>A0AAU9TEA7</accession>
<comment type="caution">
    <text evidence="8">The sequence shown here is derived from an EMBL/GenBank/DDBJ whole genome shotgun (WGS) entry which is preliminary data.</text>
</comment>
<dbReference type="InterPro" id="IPR019826">
    <property type="entry name" value="Carboxylesterase_B_AS"/>
</dbReference>
<evidence type="ECO:0000256" key="6">
    <source>
        <dbReference type="RuleBase" id="RU361235"/>
    </source>
</evidence>
<evidence type="ECO:0000256" key="2">
    <source>
        <dbReference type="ARBA" id="ARBA00022487"/>
    </source>
</evidence>